<dbReference type="SUPFAM" id="SSF53474">
    <property type="entry name" value="alpha/beta-Hydrolases"/>
    <property type="match status" value="1"/>
</dbReference>
<proteinExistence type="predicted"/>
<dbReference type="Gene3D" id="3.40.50.1820">
    <property type="entry name" value="alpha/beta hydrolase"/>
    <property type="match status" value="1"/>
</dbReference>
<accession>A0A8H7K9U2</accession>
<reference evidence="1" key="1">
    <citation type="submission" date="2020-10" db="EMBL/GenBank/DDBJ databases">
        <title>High-Quality Genome Resource of Clonostachys rosea strain S41 by Oxford Nanopore Long-Read Sequencing.</title>
        <authorList>
            <person name="Wang H."/>
        </authorList>
    </citation>
    <scope>NUCLEOTIDE SEQUENCE</scope>
    <source>
        <strain evidence="1">S41</strain>
    </source>
</reference>
<evidence type="ECO:0000313" key="2">
    <source>
        <dbReference type="Proteomes" id="UP000616885"/>
    </source>
</evidence>
<dbReference type="EMBL" id="JADCTT010000011">
    <property type="protein sequence ID" value="KAF9746563.1"/>
    <property type="molecule type" value="Genomic_DNA"/>
</dbReference>
<comment type="caution">
    <text evidence="1">The sequence shown here is derived from an EMBL/GenBank/DDBJ whole genome shotgun (WGS) entry which is preliminary data.</text>
</comment>
<gene>
    <name evidence="1" type="ORF">IM811_003468</name>
</gene>
<evidence type="ECO:0008006" key="3">
    <source>
        <dbReference type="Google" id="ProtNLM"/>
    </source>
</evidence>
<protein>
    <recommendedName>
        <fullName evidence="3">Peptidase S9 prolyl oligopeptidase catalytic domain-containing protein</fullName>
    </recommendedName>
</protein>
<evidence type="ECO:0000313" key="1">
    <source>
        <dbReference type="EMBL" id="KAF9746563.1"/>
    </source>
</evidence>
<dbReference type="InterPro" id="IPR029058">
    <property type="entry name" value="AB_hydrolase_fold"/>
</dbReference>
<name>A0A8H7K9U2_BIOOC</name>
<organism evidence="1 2">
    <name type="scientific">Bionectria ochroleuca</name>
    <name type="common">Gliocladium roseum</name>
    <dbReference type="NCBI Taxonomy" id="29856"/>
    <lineage>
        <taxon>Eukaryota</taxon>
        <taxon>Fungi</taxon>
        <taxon>Dikarya</taxon>
        <taxon>Ascomycota</taxon>
        <taxon>Pezizomycotina</taxon>
        <taxon>Sordariomycetes</taxon>
        <taxon>Hypocreomycetidae</taxon>
        <taxon>Hypocreales</taxon>
        <taxon>Bionectriaceae</taxon>
        <taxon>Clonostachys</taxon>
    </lineage>
</organism>
<dbReference type="AlphaFoldDB" id="A0A8H7K9U2"/>
<dbReference type="Proteomes" id="UP000616885">
    <property type="component" value="Unassembled WGS sequence"/>
</dbReference>
<sequence>MSLAWTAPQRGLSPPVAILAFYAPTDYEDPWWQNPIYPNGAPYKGLQYDVLEGVEDEAITNYEMVGAWEEPIADPRSQDDARCRIVFHINWKAQTLPVIMNGLPSRKTAAEKHPDVEDWNKLPQPSVETIKAHSPRAHIDQGDYNVPTFFVHGTSDDLIPWQQSNTTYQAMLERGIKTGLVLLEGLLIYAI</sequence>